<dbReference type="Proteomes" id="UP000242219">
    <property type="component" value="Unassembled WGS sequence"/>
</dbReference>
<sequence>MLMVWIIIFSLLGSVVSVSGAALLLFFPEGTRRILTPCLVSYAAGTLLGSAFLGMIPHALEYSQPRSILSLVLAGIIIFFLLEKLVIWRHCHVEGCEVHNSAGPLILVGDAFHNFVDGAVITAAFLTSFPLGVATALAVIAHEIPQEIGDFVILLESGYSRHKAFFYNILSSITTLPGAVIAYFFLKSMEAVVPYILAFSAASFIYIATADLIPKLNQKIGIQASIRQFILLLAGVGTIILFHVQHG</sequence>
<dbReference type="RefSeq" id="WP_070067750.1">
    <property type="nucleotide sequence ID" value="NZ_MJUW02000107.1"/>
</dbReference>
<dbReference type="Pfam" id="PF02535">
    <property type="entry name" value="Zip"/>
    <property type="match status" value="1"/>
</dbReference>
<feature type="transmembrane region" description="Helical" evidence="5">
    <location>
        <begin position="192"/>
        <end position="213"/>
    </location>
</feature>
<evidence type="ECO:0000256" key="1">
    <source>
        <dbReference type="ARBA" id="ARBA00004141"/>
    </source>
</evidence>
<evidence type="ECO:0000313" key="7">
    <source>
        <dbReference type="Proteomes" id="UP000242219"/>
    </source>
</evidence>
<keyword evidence="4 5" id="KW-0472">Membrane</keyword>
<feature type="transmembrane region" description="Helical" evidence="5">
    <location>
        <begin position="225"/>
        <end position="244"/>
    </location>
</feature>
<dbReference type="EMBL" id="MJUW02000107">
    <property type="protein sequence ID" value="OQD45081.1"/>
    <property type="molecule type" value="Genomic_DNA"/>
</dbReference>
<comment type="caution">
    <text evidence="6">The sequence shown here is derived from an EMBL/GenBank/DDBJ whole genome shotgun (WGS) entry which is preliminary data.</text>
</comment>
<dbReference type="GO" id="GO:0005385">
    <property type="term" value="F:zinc ion transmembrane transporter activity"/>
    <property type="evidence" value="ECO:0007669"/>
    <property type="project" value="TreeGrafter"/>
</dbReference>
<evidence type="ECO:0000313" key="6">
    <source>
        <dbReference type="EMBL" id="OQD45081.1"/>
    </source>
</evidence>
<dbReference type="GO" id="GO:0016020">
    <property type="term" value="C:membrane"/>
    <property type="evidence" value="ECO:0007669"/>
    <property type="project" value="UniProtKB-SubCell"/>
</dbReference>
<reference evidence="6 7" key="1">
    <citation type="journal article" date="2016" name="Genome Announc.">
        <title>Draft Genome Sequence of the Anaerobic Ammonium-Oxidizing Bacterium 'Candidatus Brocadia sp. 40'.</title>
        <authorList>
            <person name="Ali M."/>
            <person name="Haroon M.F."/>
            <person name="Narita Y."/>
            <person name="Zhang L."/>
            <person name="Rangel Shaw D."/>
            <person name="Okabe S."/>
            <person name="Saikaly P.E."/>
        </authorList>
    </citation>
    <scope>NUCLEOTIDE SEQUENCE [LARGE SCALE GENOMIC DNA]</scope>
    <source>
        <strain evidence="6 7">40</strain>
    </source>
</reference>
<evidence type="ECO:0000256" key="5">
    <source>
        <dbReference type="SAM" id="Phobius"/>
    </source>
</evidence>
<organism evidence="6 7">
    <name type="scientific">Candidatus Brocadia sapporoensis</name>
    <dbReference type="NCBI Taxonomy" id="392547"/>
    <lineage>
        <taxon>Bacteria</taxon>
        <taxon>Pseudomonadati</taxon>
        <taxon>Planctomycetota</taxon>
        <taxon>Candidatus Brocadiia</taxon>
        <taxon>Candidatus Brocadiales</taxon>
        <taxon>Candidatus Brocadiaceae</taxon>
        <taxon>Candidatus Brocadia</taxon>
    </lineage>
</organism>
<accession>A0A1V6LY72</accession>
<protein>
    <submittedName>
        <fullName evidence="6">ZIP zinc transporter</fullName>
    </submittedName>
</protein>
<feature type="transmembrane region" description="Helical" evidence="5">
    <location>
        <begin position="165"/>
        <end position="186"/>
    </location>
</feature>
<evidence type="ECO:0000256" key="3">
    <source>
        <dbReference type="ARBA" id="ARBA00022989"/>
    </source>
</evidence>
<keyword evidence="3 5" id="KW-1133">Transmembrane helix</keyword>
<proteinExistence type="predicted"/>
<dbReference type="PANTHER" id="PTHR16950">
    <property type="entry name" value="ZINC TRANSPORTER SLC39A7 HISTIDINE-RICH MEMBRANE PROTEIN KE4"/>
    <property type="match status" value="1"/>
</dbReference>
<name>A0A1V6LY72_9BACT</name>
<dbReference type="GO" id="GO:0006882">
    <property type="term" value="P:intracellular zinc ion homeostasis"/>
    <property type="evidence" value="ECO:0007669"/>
    <property type="project" value="TreeGrafter"/>
</dbReference>
<evidence type="ECO:0000256" key="4">
    <source>
        <dbReference type="ARBA" id="ARBA00023136"/>
    </source>
</evidence>
<feature type="transmembrane region" description="Helical" evidence="5">
    <location>
        <begin position="66"/>
        <end position="82"/>
    </location>
</feature>
<dbReference type="AlphaFoldDB" id="A0A1V6LY72"/>
<keyword evidence="7" id="KW-1185">Reference proteome</keyword>
<comment type="subcellular location">
    <subcellularLocation>
        <location evidence="1">Membrane</location>
        <topology evidence="1">Multi-pass membrane protein</topology>
    </subcellularLocation>
</comment>
<evidence type="ECO:0000256" key="2">
    <source>
        <dbReference type="ARBA" id="ARBA00022692"/>
    </source>
</evidence>
<feature type="transmembrane region" description="Helical" evidence="5">
    <location>
        <begin position="6"/>
        <end position="27"/>
    </location>
</feature>
<feature type="transmembrane region" description="Helical" evidence="5">
    <location>
        <begin position="39"/>
        <end position="60"/>
    </location>
</feature>
<keyword evidence="2 5" id="KW-0812">Transmembrane</keyword>
<dbReference type="InterPro" id="IPR003689">
    <property type="entry name" value="ZIP"/>
</dbReference>
<dbReference type="PANTHER" id="PTHR16950:SF16">
    <property type="entry name" value="ZINC TRANSPORTER ZIP13"/>
    <property type="match status" value="1"/>
</dbReference>
<gene>
    <name evidence="6" type="ORF">BIY37_10340</name>
</gene>